<dbReference type="GO" id="GO:0005886">
    <property type="term" value="C:plasma membrane"/>
    <property type="evidence" value="ECO:0007669"/>
    <property type="project" value="UniProtKB-SubCell"/>
</dbReference>
<keyword evidence="5 8" id="KW-0812">Transmembrane</keyword>
<feature type="transmembrane region" description="Helical" evidence="8">
    <location>
        <begin position="207"/>
        <end position="227"/>
    </location>
</feature>
<protein>
    <recommendedName>
        <fullName evidence="9">Glycosyltransferase RgtA/B/C/D-like domain-containing protein</fullName>
    </recommendedName>
</protein>
<dbReference type="GO" id="GO:0009103">
    <property type="term" value="P:lipopolysaccharide biosynthetic process"/>
    <property type="evidence" value="ECO:0007669"/>
    <property type="project" value="UniProtKB-ARBA"/>
</dbReference>
<evidence type="ECO:0000256" key="1">
    <source>
        <dbReference type="ARBA" id="ARBA00004651"/>
    </source>
</evidence>
<evidence type="ECO:0000256" key="3">
    <source>
        <dbReference type="ARBA" id="ARBA00022676"/>
    </source>
</evidence>
<feature type="transmembrane region" description="Helical" evidence="8">
    <location>
        <begin position="332"/>
        <end position="350"/>
    </location>
</feature>
<evidence type="ECO:0000256" key="8">
    <source>
        <dbReference type="SAM" id="Phobius"/>
    </source>
</evidence>
<dbReference type="InterPro" id="IPR050297">
    <property type="entry name" value="LipidA_mod_glycosyltrf_83"/>
</dbReference>
<keyword evidence="3" id="KW-0328">Glycosyltransferase</keyword>
<evidence type="ECO:0000256" key="6">
    <source>
        <dbReference type="ARBA" id="ARBA00022989"/>
    </source>
</evidence>
<feature type="transmembrane region" description="Helical" evidence="8">
    <location>
        <begin position="166"/>
        <end position="195"/>
    </location>
</feature>
<dbReference type="EMBL" id="MHBW01000005">
    <property type="protein sequence ID" value="OGY09762.1"/>
    <property type="molecule type" value="Genomic_DNA"/>
</dbReference>
<dbReference type="GO" id="GO:0010041">
    <property type="term" value="P:response to iron(III) ion"/>
    <property type="evidence" value="ECO:0007669"/>
    <property type="project" value="TreeGrafter"/>
</dbReference>
<sequence>MKKYLIIFIIILAVLLRFNQLSSLPALNADEAAVGYNAYSLLQTGKDEHGNSWPIHFQSFNDYKPGLYFYIVMPFVSILGLNEWAVRIPGAALGVATVFVIWLLVRELFPQKKWLPEVAALFLAISPWHLHFSRGGWEVNATTFFITLGAWSFIKSSRNPKYLWTSIVAFVASLYTYHAARIVAPLLVGGLLIYYRRTLFSRPNFRSILIAGVVAILLLAPLAKDLIGPAGISRASGVGLFADLGPYNKTNQQRGEHTNSSNISAKLLHNKFVNYGLAFAANYGKHFSGDFLFISGDEIQRNKVPEFGQMYLLDLVFLIVGIVAIFKNPKGWLPILIWLAVAPVAAALTFQSPHSLRAQNMVVPMVIISGYGAVRVFRALGRWGKLGKLGVLAIVPFMLWDFSRYLHEYYLHMAKTYGYSSQYGVKELVSFVQENEGKYQNVVITNRYDQPYILFLFYSEYPPAKFQKEHALTSRDKFGFSTVEHFGKYIFEEISPWDKTRTKHANSLITGNSSEIPDGTNIIKKIYFPSGDIAFKVVAN</sequence>
<gene>
    <name evidence="10" type="ORF">A2782_02905</name>
</gene>
<keyword evidence="4" id="KW-0808">Transferase</keyword>
<dbReference type="AlphaFoldDB" id="A0A1G1V308"/>
<keyword evidence="2" id="KW-1003">Cell membrane</keyword>
<feature type="transmembrane region" description="Helical" evidence="8">
    <location>
        <begin position="137"/>
        <end position="154"/>
    </location>
</feature>
<keyword evidence="7 8" id="KW-0472">Membrane</keyword>
<evidence type="ECO:0000313" key="11">
    <source>
        <dbReference type="Proteomes" id="UP000177967"/>
    </source>
</evidence>
<feature type="transmembrane region" description="Helical" evidence="8">
    <location>
        <begin position="84"/>
        <end position="105"/>
    </location>
</feature>
<evidence type="ECO:0000256" key="2">
    <source>
        <dbReference type="ARBA" id="ARBA00022475"/>
    </source>
</evidence>
<feature type="transmembrane region" description="Helical" evidence="8">
    <location>
        <begin position="362"/>
        <end position="380"/>
    </location>
</feature>
<dbReference type="STRING" id="1797513.A2782_02905"/>
<comment type="subcellular location">
    <subcellularLocation>
        <location evidence="1">Cell membrane</location>
        <topology evidence="1">Multi-pass membrane protein</topology>
    </subcellularLocation>
</comment>
<name>A0A1G1V308_9BACT</name>
<feature type="domain" description="Glycosyltransferase RgtA/B/C/D-like" evidence="9">
    <location>
        <begin position="64"/>
        <end position="221"/>
    </location>
</feature>
<evidence type="ECO:0000256" key="7">
    <source>
        <dbReference type="ARBA" id="ARBA00023136"/>
    </source>
</evidence>
<evidence type="ECO:0000256" key="4">
    <source>
        <dbReference type="ARBA" id="ARBA00022679"/>
    </source>
</evidence>
<evidence type="ECO:0000259" key="9">
    <source>
        <dbReference type="Pfam" id="PF13231"/>
    </source>
</evidence>
<dbReference type="GO" id="GO:0016763">
    <property type="term" value="F:pentosyltransferase activity"/>
    <property type="evidence" value="ECO:0007669"/>
    <property type="project" value="TreeGrafter"/>
</dbReference>
<feature type="transmembrane region" description="Helical" evidence="8">
    <location>
        <begin position="310"/>
        <end position="326"/>
    </location>
</feature>
<dbReference type="PANTHER" id="PTHR33908">
    <property type="entry name" value="MANNOSYLTRANSFERASE YKCB-RELATED"/>
    <property type="match status" value="1"/>
</dbReference>
<proteinExistence type="predicted"/>
<dbReference type="Pfam" id="PF13231">
    <property type="entry name" value="PMT_2"/>
    <property type="match status" value="1"/>
</dbReference>
<keyword evidence="6 8" id="KW-1133">Transmembrane helix</keyword>
<dbReference type="PANTHER" id="PTHR33908:SF3">
    <property type="entry name" value="UNDECAPRENYL PHOSPHATE-ALPHA-4-AMINO-4-DEOXY-L-ARABINOSE ARABINOSYL TRANSFERASE"/>
    <property type="match status" value="1"/>
</dbReference>
<evidence type="ECO:0000256" key="5">
    <source>
        <dbReference type="ARBA" id="ARBA00022692"/>
    </source>
</evidence>
<dbReference type="InterPro" id="IPR038731">
    <property type="entry name" value="RgtA/B/C-like"/>
</dbReference>
<reference evidence="10 11" key="1">
    <citation type="journal article" date="2016" name="Nat. Commun.">
        <title>Thousands of microbial genomes shed light on interconnected biogeochemical processes in an aquifer system.</title>
        <authorList>
            <person name="Anantharaman K."/>
            <person name="Brown C.T."/>
            <person name="Hug L.A."/>
            <person name="Sharon I."/>
            <person name="Castelle C.J."/>
            <person name="Probst A.J."/>
            <person name="Thomas B.C."/>
            <person name="Singh A."/>
            <person name="Wilkins M.J."/>
            <person name="Karaoz U."/>
            <person name="Brodie E.L."/>
            <person name="Williams K.H."/>
            <person name="Hubbard S.S."/>
            <person name="Banfield J.F."/>
        </authorList>
    </citation>
    <scope>NUCLEOTIDE SEQUENCE [LARGE SCALE GENOMIC DNA]</scope>
</reference>
<accession>A0A1G1V308</accession>
<dbReference type="Proteomes" id="UP000177967">
    <property type="component" value="Unassembled WGS sequence"/>
</dbReference>
<organism evidence="10 11">
    <name type="scientific">Candidatus Blackburnbacteria bacterium RIFCSPHIGHO2_01_FULL_43_15b</name>
    <dbReference type="NCBI Taxonomy" id="1797513"/>
    <lineage>
        <taxon>Bacteria</taxon>
        <taxon>Candidatus Blackburniibacteriota</taxon>
    </lineage>
</organism>
<comment type="caution">
    <text evidence="10">The sequence shown here is derived from an EMBL/GenBank/DDBJ whole genome shotgun (WGS) entry which is preliminary data.</text>
</comment>
<feature type="transmembrane region" description="Helical" evidence="8">
    <location>
        <begin position="386"/>
        <end position="406"/>
    </location>
</feature>
<evidence type="ECO:0000313" key="10">
    <source>
        <dbReference type="EMBL" id="OGY09762.1"/>
    </source>
</evidence>